<dbReference type="Proteomes" id="UP000664369">
    <property type="component" value="Unassembled WGS sequence"/>
</dbReference>
<dbReference type="NCBIfam" id="TIGR04183">
    <property type="entry name" value="Por_Secre_tail"/>
    <property type="match status" value="1"/>
</dbReference>
<dbReference type="SMART" id="SM00060">
    <property type="entry name" value="FN3"/>
    <property type="match status" value="1"/>
</dbReference>
<accession>A0ABS3QDB4</accession>
<evidence type="ECO:0000313" key="3">
    <source>
        <dbReference type="EMBL" id="MBO2009237.1"/>
    </source>
</evidence>
<dbReference type="Pfam" id="PF23759">
    <property type="entry name" value="GBD_T9SS_assoc"/>
    <property type="match status" value="2"/>
</dbReference>
<keyword evidence="4" id="KW-1185">Reference proteome</keyword>
<proteinExistence type="predicted"/>
<dbReference type="InterPro" id="IPR026444">
    <property type="entry name" value="Secre_tail"/>
</dbReference>
<keyword evidence="1" id="KW-0732">Signal</keyword>
<feature type="chain" id="PRO_5046543458" evidence="1">
    <location>
        <begin position="40"/>
        <end position="907"/>
    </location>
</feature>
<protein>
    <submittedName>
        <fullName evidence="3">Fibronectin type III domain-containing protein</fullName>
    </submittedName>
</protein>
<evidence type="ECO:0000256" key="1">
    <source>
        <dbReference type="SAM" id="SignalP"/>
    </source>
</evidence>
<dbReference type="CDD" id="cd00063">
    <property type="entry name" value="FN3"/>
    <property type="match status" value="1"/>
</dbReference>
<dbReference type="RefSeq" id="WP_208174858.1">
    <property type="nucleotide sequence ID" value="NZ_JAGETZ010000003.1"/>
</dbReference>
<dbReference type="InterPro" id="IPR013783">
    <property type="entry name" value="Ig-like_fold"/>
</dbReference>
<evidence type="ECO:0000259" key="2">
    <source>
        <dbReference type="PROSITE" id="PS50853"/>
    </source>
</evidence>
<comment type="caution">
    <text evidence="3">The sequence shown here is derived from an EMBL/GenBank/DDBJ whole genome shotgun (WGS) entry which is preliminary data.</text>
</comment>
<dbReference type="InterPro" id="IPR056600">
    <property type="entry name" value="GBD_T9SS_assoc"/>
</dbReference>
<dbReference type="Gene3D" id="2.60.120.380">
    <property type="match status" value="1"/>
</dbReference>
<reference evidence="3 4" key="1">
    <citation type="submission" date="2021-03" db="EMBL/GenBank/DDBJ databases">
        <authorList>
            <person name="Kim M.K."/>
        </authorList>
    </citation>
    <scope>NUCLEOTIDE SEQUENCE [LARGE SCALE GENOMIC DNA]</scope>
    <source>
        <strain evidence="3 4">BT442</strain>
    </source>
</reference>
<dbReference type="Gene3D" id="2.60.40.10">
    <property type="entry name" value="Immunoglobulins"/>
    <property type="match status" value="1"/>
</dbReference>
<dbReference type="InterPro" id="IPR003961">
    <property type="entry name" value="FN3_dom"/>
</dbReference>
<dbReference type="EMBL" id="JAGETZ010000003">
    <property type="protein sequence ID" value="MBO2009237.1"/>
    <property type="molecule type" value="Genomic_DNA"/>
</dbReference>
<feature type="domain" description="Fibronectin type-III" evidence="2">
    <location>
        <begin position="176"/>
        <end position="262"/>
    </location>
</feature>
<dbReference type="PROSITE" id="PS50853">
    <property type="entry name" value="FN3"/>
    <property type="match status" value="1"/>
</dbReference>
<dbReference type="SUPFAM" id="SSF49265">
    <property type="entry name" value="Fibronectin type III"/>
    <property type="match status" value="1"/>
</dbReference>
<feature type="signal peptide" evidence="1">
    <location>
        <begin position="1"/>
        <end position="39"/>
    </location>
</feature>
<gene>
    <name evidence="3" type="ORF">J4E00_09260</name>
</gene>
<dbReference type="Pfam" id="PF00041">
    <property type="entry name" value="fn3"/>
    <property type="match status" value="1"/>
</dbReference>
<dbReference type="InterPro" id="IPR036116">
    <property type="entry name" value="FN3_sf"/>
</dbReference>
<organism evidence="3 4">
    <name type="scientific">Hymenobacter negativus</name>
    <dbReference type="NCBI Taxonomy" id="2795026"/>
    <lineage>
        <taxon>Bacteria</taxon>
        <taxon>Pseudomonadati</taxon>
        <taxon>Bacteroidota</taxon>
        <taxon>Cytophagia</taxon>
        <taxon>Cytophagales</taxon>
        <taxon>Hymenobacteraceae</taxon>
        <taxon>Hymenobacter</taxon>
    </lineage>
</organism>
<sequence>MTNYLPQLPSFSLRIRPLRGQLLTLAGALLLLASPAAFAQAPVNDDCSGATVLPVGTACTPVLATNVGATPSTGVADPACANYQGDDVWFRVTVPASGNLRLNTSNVSGSPVRSAGLSVYDGTCGNLTEFDCGSFATIVLSNQTPNATLLVRTWVASNARQGQYGVCAQELPPCATPTDLAVGNVRAHRAEVSFTEPAATYGNYQVTYTPAGGTAQTATGSNSPITLSDLLASTTYTVTVASGCGSSFTTPSASVSFTTLASPANDECAGAVALPVGTTCTPTVVSNLDASRSAGVADPTCADYRGDDMWYSVVVPANGIVALETGPVAGSDVSDTGLAVYDGTCGSLTELTCDDNNGPFSMSYARLTGLVPGTVLYVRVWSNGNYTHGAFALCATTDDAAPVTEWLGTSTDWFDTANWSNGVPTASLNAHIGNVPSGTYPELTTAGLTAEARNLVVDKYAGIKHLAGTLAVSGNLICRASGNFTDLDNGTFRYYGGNIELRGSGPQQVTGLGDIWDLTMNGPGTATLTSYMLLRHQLTLTQGVLGTGNNYIDMGSDNPFNEFTSTARISEKESSYVLGEIRYRDLVDVGLPSDFGGLGLGLSADANSTNTPGIVQTVRHTGSAAPGVGSRPGITRTFVLNADTETGLDLTMDFQYFDHERNGIADASLGLYSSSTGSPWQLNAGTTHQAPALVEGPSTLTKVGLTHLSVWTLGSTGAPLPVELTSFTAEATGPAALLRWATASEKNSAYFAIEASPDGRTFQAVGKVGARGNTARQSAYEFRDANLPHYGSSVVYYRLRQVDADGSASVSPVRTVATKASATEGSLVATAFPVPFAQTLTVQVHTAGPARLTLRDAWGRILLQQPADLRPGTQELEIAKASQLAPGIYLLTVEQNGQQQQLKVSRE</sequence>
<name>A0ABS3QDB4_9BACT</name>
<evidence type="ECO:0000313" key="4">
    <source>
        <dbReference type="Proteomes" id="UP000664369"/>
    </source>
</evidence>